<gene>
    <name evidence="7" type="ORF">DHL47_09895</name>
</gene>
<dbReference type="InterPro" id="IPR011505">
    <property type="entry name" value="Peptidase_M26_C_dom"/>
</dbReference>
<evidence type="ECO:0000256" key="1">
    <source>
        <dbReference type="ARBA" id="ARBA00022670"/>
    </source>
</evidence>
<sequence length="1922" mass="211102">MKSFRSENERVEKYSVRKLSVGVGPVMIGALLFAAFLPAQKVAAQEEVSLSASVPVHYQYIAENELTLQEKRLIRQGLPEEVKNNQHYYLIYRKQPSSLPLTGQTSLFALEALGGAALLAVAVFSKKNKKAMQGLLLLGLLGQSIFLPVHALALENKELNLHNHSAAAATAENLQKGVRQIEGYDYLGYFTADDLQALRDSERPAAPAQQPAQRAAEHPAAETVSPDSQGTAPVSSAPIAASQPMQPDPAVPAVPSPQPQPQPAQPESAVGPSLVEPALPEYSGGVNGEPAVQEENPAYTDPVVPQPESAVGPSLVEPALPEYSGGVNGEPAVQEENPAYTDPVAPQPESAVGPSLVEPALPEYSGGVNGEPAVQEENPAYTEAVGTAGDDAATVPVQPDFAGGVAGESAVQQELPSLHTEVQLETIEPEVVYETDDSKYVDEEETKTAGIPGQKQIVTSYQAVNGQRISEPQITETVTPAVNTVIVRGTKPLQGTVTEVTEEEIPFTDLEIIDPNLPLGTEVIEAGRPGRKEITKVYQTYKGVKTNQAPEVTEKVLEAAANRLIRKGSQLVQPSLTLNQPVLDALSRSAKLSYSLTDPSNSFVGARVRIKRSGSVVEEVEVEDLQAAVKHLEYYTPYTLETVLTYTSSQGTAETSLGEVPLELDLKKVELKSISNVALMKVENGQTKVMPTLTEKPASLDHYYLQFSSEQFKDTVLPVTSIEEIIVDNQPVFKIQAQLPDLLQRTEKGLQNSFDFYLEKAKPHDGNIYYDFQDLLEGIRNNPSGTFILGRSISAKLIDKPAASKAYISGEFTGQLIGGQNGERHAILDLAHPLFETIKGGTVKDIDFKRVNIVYPDTAAGDTVAAIAARLKDKGVIENVNVQGYLEGRDHVAGLVNNLENQSRIENVSFKGQIKSKGGNSVTGGIAGSNSMSLVKRAYAEADIWVKGAKNASMLVAQNFTNNSGAGWGNWGRLTQSVAKGSLEDAGSRNTGGIAASVWPYGTVDDNVSYAKVTNGKELFASDSDMAHDWVGRKIQNLFGVTGHSSGTKAGKDAKFRRLTETEADQKVKSYKITALEQKSDDGVTSEKLNASVLKTSAYHDKAGYNAAYEKLYQNLERFMPFYNQEFLIHEANKLANAGLAGDLLTKKVLSVQALNGSQFVTQGTEADKILVHFDDDSKIIYHLQAQKDFAATKIPEFDIVELGTVYTPNHSAAVKEDLVSQLADSLKDFDLYSDAVYQSVGLAKDNDKENKVKRLFLDESLAEVKENLQDIVRKMLANEWTAVHSDNPAADQAVKAKIEGNKTAIMLGLTYLNRYYDLKFGDYNLKELVLFKPDFYGEKADLLDRIINIGQSTESQLKGADNVNMFARQLKTETKSRDLLAYLDYNRRLFTDFENMDSWFKDATRGFVRFEERPSLIEEIKDAKYRVFDNLSSEYFSNYILPLLTLKNTRLAILSNYSTMTFVNRDKRRSWTDEKFDESIKEVATLHRNHVDTWYKLLSSDMKSKMVKDNVTAVWDGFQVEGRGWIDVNGNDNKGNPYAPSREFFNLVGGRAGGWYKSNGYGAHAAGSIRVNFEAFDLLTDYGVSVFTHELTHVNDGAIYLGGYGRRDGIGPEGYAQGMLQSPVPGQPGWGALGLNMAFDRPNDGSLIYNSSPSLFKNRDDIDHYMKAYNDTLMLLDYLEGEAVVSKGNEAAAKWFKKVEPKAVSDRAQHDLVRDLTADEKQTMTVFSVDDLVDQGLLSNRAVGNKVYNPTDFDSSYIAIDYMTGIYGGGQNSTGAPGALMFKHNTFRIWGYYGYEKGFIGYASNKYRKTANEQGVAGLSDNFIIKQISGGEFETMEAFKKAYFKKVVDKTKVSGIKPVTINGKVYSSYEELKTGFAEAVQKDLAKNRLDEQITRNFKYAVFSQLLQKTNSFMDETSIWKD</sequence>
<keyword evidence="5" id="KW-0472">Membrane</keyword>
<dbReference type="InterPro" id="IPR052506">
    <property type="entry name" value="Bact_Fn-Binding"/>
</dbReference>
<feature type="compositionally biased region" description="Pro residues" evidence="4">
    <location>
        <begin position="246"/>
        <end position="264"/>
    </location>
</feature>
<dbReference type="RefSeq" id="WP_209551709.1">
    <property type="nucleotide sequence ID" value="NZ_QFAY01000021.1"/>
</dbReference>
<keyword evidence="2" id="KW-0732">Signal</keyword>
<feature type="region of interest" description="Disordered" evidence="4">
    <location>
        <begin position="202"/>
        <end position="312"/>
    </location>
</feature>
<dbReference type="NCBIfam" id="TIGR01168">
    <property type="entry name" value="YSIRK_signal"/>
    <property type="match status" value="1"/>
</dbReference>
<feature type="compositionally biased region" description="Polar residues" evidence="4">
    <location>
        <begin position="225"/>
        <end position="234"/>
    </location>
</feature>
<feature type="compositionally biased region" description="Low complexity" evidence="4">
    <location>
        <begin position="204"/>
        <end position="214"/>
    </location>
</feature>
<feature type="transmembrane region" description="Helical" evidence="5">
    <location>
        <begin position="106"/>
        <end position="124"/>
    </location>
</feature>
<keyword evidence="8" id="KW-1185">Reference proteome</keyword>
<evidence type="ECO:0000256" key="2">
    <source>
        <dbReference type="ARBA" id="ARBA00022729"/>
    </source>
</evidence>
<keyword evidence="1" id="KW-0645">Protease</keyword>
<dbReference type="Gene3D" id="2.160.20.110">
    <property type="match status" value="1"/>
</dbReference>
<dbReference type="InterPro" id="IPR005877">
    <property type="entry name" value="YSIRK_signal_dom"/>
</dbReference>
<comment type="caution">
    <text evidence="7">The sequence shown here is derived from an EMBL/GenBank/DDBJ whole genome shotgun (WGS) entry which is preliminary data.</text>
</comment>
<feature type="domain" description="G5" evidence="6">
    <location>
        <begin position="411"/>
        <end position="492"/>
    </location>
</feature>
<dbReference type="Pfam" id="PF04650">
    <property type="entry name" value="YSIRK_signal"/>
    <property type="match status" value="1"/>
</dbReference>
<evidence type="ECO:0000256" key="5">
    <source>
        <dbReference type="SAM" id="Phobius"/>
    </source>
</evidence>
<dbReference type="Proteomes" id="UP001519349">
    <property type="component" value="Unassembled WGS sequence"/>
</dbReference>
<keyword evidence="5" id="KW-1133">Transmembrane helix</keyword>
<keyword evidence="5" id="KW-0812">Transmembrane</keyword>
<organism evidence="7 8">
    <name type="scientific">Streptococcus panodentis</name>
    <dbReference type="NCBI Taxonomy" id="1581472"/>
    <lineage>
        <taxon>Bacteria</taxon>
        <taxon>Bacillati</taxon>
        <taxon>Bacillota</taxon>
        <taxon>Bacilli</taxon>
        <taxon>Lactobacillales</taxon>
        <taxon>Streptococcaceae</taxon>
        <taxon>Streptococcus</taxon>
    </lineage>
</organism>
<dbReference type="PROSITE" id="PS51109">
    <property type="entry name" value="G5"/>
    <property type="match status" value="2"/>
</dbReference>
<protein>
    <submittedName>
        <fullName evidence="7">Peptidase M26</fullName>
    </submittedName>
</protein>
<evidence type="ECO:0000259" key="6">
    <source>
        <dbReference type="PROSITE" id="PS51109"/>
    </source>
</evidence>
<dbReference type="PANTHER" id="PTHR48234">
    <property type="entry name" value="GH09231P"/>
    <property type="match status" value="1"/>
</dbReference>
<evidence type="ECO:0000256" key="3">
    <source>
        <dbReference type="ARBA" id="ARBA00022801"/>
    </source>
</evidence>
<feature type="transmembrane region" description="Helical" evidence="5">
    <location>
        <begin position="136"/>
        <end position="154"/>
    </location>
</feature>
<keyword evidence="3" id="KW-0378">Hydrolase</keyword>
<reference evidence="7 8" key="1">
    <citation type="submission" date="2018-05" db="EMBL/GenBank/DDBJ databases">
        <title>Draft genome sequence of Streptococcus panodentis CCUG 70867T.</title>
        <authorList>
            <person name="Salva-Serra F."/>
            <person name="Mendez V."/>
            <person name="Jaen-Luchoro D."/>
            <person name="Gonzales-Siles L."/>
            <person name="Karlsson R."/>
            <person name="Engstrom-Jakobsson H."/>
            <person name="Busquets A."/>
            <person name="Gomila M."/>
            <person name="Pineiro-Iglesias B."/>
            <person name="Bennasar-Figueras A."/>
            <person name="Seeger M."/>
            <person name="Moore E."/>
        </authorList>
    </citation>
    <scope>NUCLEOTIDE SEQUENCE [LARGE SCALE GENOMIC DNA]</scope>
    <source>
        <strain evidence="7 8">CCUG 70867</strain>
    </source>
</reference>
<dbReference type="NCBIfam" id="NF043031">
    <property type="entry name" value="SIALI-17"/>
    <property type="match status" value="1"/>
</dbReference>
<dbReference type="SMART" id="SM01208">
    <property type="entry name" value="G5"/>
    <property type="match status" value="2"/>
</dbReference>
<dbReference type="Pfam" id="PF07580">
    <property type="entry name" value="Peptidase_M26_C"/>
    <property type="match status" value="1"/>
</dbReference>
<feature type="domain" description="G5" evidence="6">
    <location>
        <begin position="490"/>
        <end position="571"/>
    </location>
</feature>
<dbReference type="InterPro" id="IPR008006">
    <property type="entry name" value="Peptidase_M26_N_dom"/>
</dbReference>
<evidence type="ECO:0000256" key="4">
    <source>
        <dbReference type="SAM" id="MobiDB-lite"/>
    </source>
</evidence>
<dbReference type="Pfam" id="PF05342">
    <property type="entry name" value="Peptidase_M26_N"/>
    <property type="match status" value="1"/>
</dbReference>
<proteinExistence type="predicted"/>
<dbReference type="Gene3D" id="2.20.230.10">
    <property type="entry name" value="Resuscitation-promoting factor rpfb"/>
    <property type="match status" value="2"/>
</dbReference>
<dbReference type="InterPro" id="IPR011098">
    <property type="entry name" value="G5_dom"/>
</dbReference>
<dbReference type="EMBL" id="QFAY01000021">
    <property type="protein sequence ID" value="MBP2621620.1"/>
    <property type="molecule type" value="Genomic_DNA"/>
</dbReference>
<name>A0ABS5AYL6_9STRE</name>
<dbReference type="Pfam" id="PF07501">
    <property type="entry name" value="G5"/>
    <property type="match status" value="2"/>
</dbReference>
<evidence type="ECO:0000313" key="7">
    <source>
        <dbReference type="EMBL" id="MBP2621620.1"/>
    </source>
</evidence>
<feature type="transmembrane region" description="Helical" evidence="5">
    <location>
        <begin position="21"/>
        <end position="39"/>
    </location>
</feature>
<dbReference type="InterPro" id="IPR049964">
    <property type="entry name" value="NanA_rpt"/>
</dbReference>
<accession>A0ABS5AYL6</accession>
<evidence type="ECO:0000313" key="8">
    <source>
        <dbReference type="Proteomes" id="UP001519349"/>
    </source>
</evidence>
<dbReference type="PANTHER" id="PTHR48234:SF1">
    <property type="entry name" value="SEA DOMAIN-CONTAINING PROTEIN-RELATED"/>
    <property type="match status" value="1"/>
</dbReference>